<dbReference type="InterPro" id="IPR009057">
    <property type="entry name" value="Homeodomain-like_sf"/>
</dbReference>
<keyword evidence="1" id="KW-0805">Transcription regulation</keyword>
<evidence type="ECO:0000256" key="3">
    <source>
        <dbReference type="ARBA" id="ARBA00023163"/>
    </source>
</evidence>
<keyword evidence="3" id="KW-0804">Transcription</keyword>
<dbReference type="CDD" id="cd00167">
    <property type="entry name" value="SANT"/>
    <property type="match status" value="2"/>
</dbReference>
<evidence type="ECO:0000313" key="7">
    <source>
        <dbReference type="EMBL" id="KAK8875355.1"/>
    </source>
</evidence>
<protein>
    <recommendedName>
        <fullName evidence="9">Myb-like DNA-binding domain containing protein</fullName>
    </recommendedName>
</protein>
<evidence type="ECO:0000256" key="2">
    <source>
        <dbReference type="ARBA" id="ARBA00023125"/>
    </source>
</evidence>
<keyword evidence="4" id="KW-0539">Nucleus</keyword>
<evidence type="ECO:0000256" key="4">
    <source>
        <dbReference type="ARBA" id="ARBA00023242"/>
    </source>
</evidence>
<comment type="caution">
    <text evidence="7">The sequence shown here is derived from an EMBL/GenBank/DDBJ whole genome shotgun (WGS) entry which is preliminary data.</text>
</comment>
<feature type="domain" description="HTH myb-type" evidence="6">
    <location>
        <begin position="73"/>
        <end position="122"/>
    </location>
</feature>
<dbReference type="Proteomes" id="UP001470230">
    <property type="component" value="Unassembled WGS sequence"/>
</dbReference>
<dbReference type="SUPFAM" id="SSF46689">
    <property type="entry name" value="Homeodomain-like"/>
    <property type="match status" value="1"/>
</dbReference>
<evidence type="ECO:0008006" key="9">
    <source>
        <dbReference type="Google" id="ProtNLM"/>
    </source>
</evidence>
<keyword evidence="8" id="KW-1185">Reference proteome</keyword>
<name>A0ABR2JCH3_9EUKA</name>
<dbReference type="PANTHER" id="PTHR46621:SF1">
    <property type="entry name" value="SNRNA-ACTIVATING PROTEIN COMPLEX SUBUNIT 4"/>
    <property type="match status" value="1"/>
</dbReference>
<dbReference type="EMBL" id="JAPFFF010000012">
    <property type="protein sequence ID" value="KAK8875355.1"/>
    <property type="molecule type" value="Genomic_DNA"/>
</dbReference>
<feature type="domain" description="Myb-like" evidence="5">
    <location>
        <begin position="71"/>
        <end position="122"/>
    </location>
</feature>
<organism evidence="7 8">
    <name type="scientific">Tritrichomonas musculus</name>
    <dbReference type="NCBI Taxonomy" id="1915356"/>
    <lineage>
        <taxon>Eukaryota</taxon>
        <taxon>Metamonada</taxon>
        <taxon>Parabasalia</taxon>
        <taxon>Tritrichomonadida</taxon>
        <taxon>Tritrichomonadidae</taxon>
        <taxon>Tritrichomonas</taxon>
    </lineage>
</organism>
<dbReference type="InterPro" id="IPR001005">
    <property type="entry name" value="SANT/Myb"/>
</dbReference>
<reference evidence="7 8" key="1">
    <citation type="submission" date="2024-04" db="EMBL/GenBank/DDBJ databases">
        <title>Tritrichomonas musculus Genome.</title>
        <authorList>
            <person name="Alves-Ferreira E."/>
            <person name="Grigg M."/>
            <person name="Lorenzi H."/>
            <person name="Galac M."/>
        </authorList>
    </citation>
    <scope>NUCLEOTIDE SEQUENCE [LARGE SCALE GENOMIC DNA]</scope>
    <source>
        <strain evidence="7 8">EAF2021</strain>
    </source>
</reference>
<evidence type="ECO:0000313" key="8">
    <source>
        <dbReference type="Proteomes" id="UP001470230"/>
    </source>
</evidence>
<evidence type="ECO:0000256" key="1">
    <source>
        <dbReference type="ARBA" id="ARBA00023015"/>
    </source>
</evidence>
<sequence length="307" mass="35520">MMEISNFFDFDFIENTETEPPPVVQENQLSSLTNSLTNSQQSTLPNLNNSLIVTTSTTSAQPTMPTQSIQPSSRPRAKFTKLEDEIIIRFVKEKGAHSWNRIIPLLPGRTPRLVRERWVNYLSPDVNLTPFTKEEDDLILQLVSKHGKHWKFISQSFNKRTDIALKNRYMLLQRRERSNLLKQQRMAEQGQQQHQQNMMNPIVLSPSLNTATTIQQPQANYSQNNYLQANYSQNNYNQNHYQPNNYLCTNCPPSMPTLADENSNLDLNTDTESFPTLDDAVVCCSEWDIDSYQCDDLPLLCNFQFEF</sequence>
<feature type="domain" description="Myb-like" evidence="5">
    <location>
        <begin position="123"/>
        <end position="173"/>
    </location>
</feature>
<evidence type="ECO:0000259" key="5">
    <source>
        <dbReference type="PROSITE" id="PS50090"/>
    </source>
</evidence>
<dbReference type="InterPro" id="IPR051575">
    <property type="entry name" value="Myb-like_DNA-bd"/>
</dbReference>
<proteinExistence type="predicted"/>
<dbReference type="PROSITE" id="PS50090">
    <property type="entry name" value="MYB_LIKE"/>
    <property type="match status" value="2"/>
</dbReference>
<dbReference type="SMART" id="SM00717">
    <property type="entry name" value="SANT"/>
    <property type="match status" value="2"/>
</dbReference>
<keyword evidence="2" id="KW-0238">DNA-binding</keyword>
<gene>
    <name evidence="7" type="ORF">M9Y10_005520</name>
</gene>
<feature type="domain" description="HTH myb-type" evidence="6">
    <location>
        <begin position="123"/>
        <end position="177"/>
    </location>
</feature>
<accession>A0ABR2JCH3</accession>
<dbReference type="Pfam" id="PF00249">
    <property type="entry name" value="Myb_DNA-binding"/>
    <property type="match status" value="2"/>
</dbReference>
<dbReference type="InterPro" id="IPR017930">
    <property type="entry name" value="Myb_dom"/>
</dbReference>
<dbReference type="Gene3D" id="1.10.10.60">
    <property type="entry name" value="Homeodomain-like"/>
    <property type="match status" value="2"/>
</dbReference>
<dbReference type="PANTHER" id="PTHR46621">
    <property type="entry name" value="SNRNA-ACTIVATING PROTEIN COMPLEX SUBUNIT 4"/>
    <property type="match status" value="1"/>
</dbReference>
<evidence type="ECO:0000259" key="6">
    <source>
        <dbReference type="PROSITE" id="PS51294"/>
    </source>
</evidence>
<dbReference type="PROSITE" id="PS51294">
    <property type="entry name" value="HTH_MYB"/>
    <property type="match status" value="2"/>
</dbReference>